<organism evidence="2 3">
    <name type="scientific">Flaviflexus salsibiostraticola</name>
    <dbReference type="NCBI Taxonomy" id="1282737"/>
    <lineage>
        <taxon>Bacteria</taxon>
        <taxon>Bacillati</taxon>
        <taxon>Actinomycetota</taxon>
        <taxon>Actinomycetes</taxon>
        <taxon>Actinomycetales</taxon>
        <taxon>Actinomycetaceae</taxon>
        <taxon>Flaviflexus</taxon>
    </lineage>
</organism>
<reference evidence="2 3" key="1">
    <citation type="submission" date="2018-12" db="EMBL/GenBank/DDBJ databases">
        <title>Complete genome sequence of Flaviflexus salsibiostraticola KCTC 33148.</title>
        <authorList>
            <person name="Bae J.-W."/>
        </authorList>
    </citation>
    <scope>NUCLEOTIDE SEQUENCE [LARGE SCALE GENOMIC DNA]</scope>
    <source>
        <strain evidence="2 3">KCTC 33148</strain>
    </source>
</reference>
<dbReference type="InterPro" id="IPR007214">
    <property type="entry name" value="YbaK/aa-tRNA-synth-assoc-dom"/>
</dbReference>
<feature type="domain" description="YbaK/aminoacyl-tRNA synthetase-associated" evidence="1">
    <location>
        <begin position="17"/>
        <end position="131"/>
    </location>
</feature>
<gene>
    <name evidence="2" type="ORF">EJO69_03435</name>
</gene>
<dbReference type="InterPro" id="IPR036754">
    <property type="entry name" value="YbaK/aa-tRNA-synt-asso_dom_sf"/>
</dbReference>
<accession>A0A3Q8WV38</accession>
<sequence length="155" mass="16627">MARHILVSEINPNHADTAALTLGTALFDSVNCVIVAGRRNGVERLAACCVRATTRANVNHTIKRRLDVRKCSFLHMEDAVERTGMEFGGITPLGLDSTWPVWLDTLVLNGPAIIGSGLRTSKIKLPGTVLAQFPGFEVIDGLAIDPVTAAQADRP</sequence>
<proteinExistence type="predicted"/>
<dbReference type="EMBL" id="CP034438">
    <property type="protein sequence ID" value="AZN31035.1"/>
    <property type="molecule type" value="Genomic_DNA"/>
</dbReference>
<evidence type="ECO:0000313" key="2">
    <source>
        <dbReference type="EMBL" id="AZN31035.1"/>
    </source>
</evidence>
<evidence type="ECO:0000259" key="1">
    <source>
        <dbReference type="Pfam" id="PF04073"/>
    </source>
</evidence>
<dbReference type="KEGG" id="fsl:EJO69_03435"/>
<keyword evidence="3" id="KW-1185">Reference proteome</keyword>
<dbReference type="AlphaFoldDB" id="A0A3Q8WV38"/>
<name>A0A3Q8WV38_9ACTO</name>
<dbReference type="Pfam" id="PF04073">
    <property type="entry name" value="tRNA_edit"/>
    <property type="match status" value="1"/>
</dbReference>
<dbReference type="OrthoDB" id="9796920at2"/>
<dbReference type="Gene3D" id="3.90.960.10">
    <property type="entry name" value="YbaK/aminoacyl-tRNA synthetase-associated domain"/>
    <property type="match status" value="1"/>
</dbReference>
<dbReference type="GO" id="GO:0002161">
    <property type="term" value="F:aminoacyl-tRNA deacylase activity"/>
    <property type="evidence" value="ECO:0007669"/>
    <property type="project" value="InterPro"/>
</dbReference>
<evidence type="ECO:0000313" key="3">
    <source>
        <dbReference type="Proteomes" id="UP000270021"/>
    </source>
</evidence>
<dbReference type="Proteomes" id="UP000270021">
    <property type="component" value="Chromosome"/>
</dbReference>
<protein>
    <recommendedName>
        <fullName evidence="1">YbaK/aminoacyl-tRNA synthetase-associated domain-containing protein</fullName>
    </recommendedName>
</protein>
<dbReference type="SUPFAM" id="SSF55826">
    <property type="entry name" value="YbaK/ProRS associated domain"/>
    <property type="match status" value="1"/>
</dbReference>